<keyword evidence="2" id="KW-1185">Reference proteome</keyword>
<protein>
    <submittedName>
        <fullName evidence="1">Uncharacterized protein</fullName>
    </submittedName>
</protein>
<evidence type="ECO:0000313" key="2">
    <source>
        <dbReference type="Proteomes" id="UP001274830"/>
    </source>
</evidence>
<accession>A0AAE1C1W2</accession>
<organism evidence="1 2">
    <name type="scientific">Recurvomyces mirabilis</name>
    <dbReference type="NCBI Taxonomy" id="574656"/>
    <lineage>
        <taxon>Eukaryota</taxon>
        <taxon>Fungi</taxon>
        <taxon>Dikarya</taxon>
        <taxon>Ascomycota</taxon>
        <taxon>Pezizomycotina</taxon>
        <taxon>Dothideomycetes</taxon>
        <taxon>Dothideomycetidae</taxon>
        <taxon>Mycosphaerellales</taxon>
        <taxon>Teratosphaeriaceae</taxon>
        <taxon>Recurvomyces</taxon>
    </lineage>
</organism>
<dbReference type="Proteomes" id="UP001274830">
    <property type="component" value="Unassembled WGS sequence"/>
</dbReference>
<dbReference type="EMBL" id="JAUTXT010000017">
    <property type="protein sequence ID" value="KAK3674969.1"/>
    <property type="molecule type" value="Genomic_DNA"/>
</dbReference>
<proteinExistence type="predicted"/>
<evidence type="ECO:0000313" key="1">
    <source>
        <dbReference type="EMBL" id="KAK3674969.1"/>
    </source>
</evidence>
<gene>
    <name evidence="1" type="ORF">LTR78_005313</name>
</gene>
<reference evidence="1" key="1">
    <citation type="submission" date="2023-07" db="EMBL/GenBank/DDBJ databases">
        <title>Black Yeasts Isolated from many extreme environments.</title>
        <authorList>
            <person name="Coleine C."/>
            <person name="Stajich J.E."/>
            <person name="Selbmann L."/>
        </authorList>
    </citation>
    <scope>NUCLEOTIDE SEQUENCE</scope>
    <source>
        <strain evidence="1">CCFEE 5485</strain>
    </source>
</reference>
<name>A0AAE1C1W2_9PEZI</name>
<sequence>MQAAGLVATGANEQSLKVQPEQVLAGLRMMVAWGGEIMGMSGGGMKIGETEHQYRADEAEGFASIDTSHKEKDLVDFDTFDEV</sequence>
<comment type="caution">
    <text evidence="1">The sequence shown here is derived from an EMBL/GenBank/DDBJ whole genome shotgun (WGS) entry which is preliminary data.</text>
</comment>
<dbReference type="AlphaFoldDB" id="A0AAE1C1W2"/>